<dbReference type="Proteomes" id="UP000195402">
    <property type="component" value="Unassembled WGS sequence"/>
</dbReference>
<evidence type="ECO:0000313" key="2">
    <source>
        <dbReference type="Proteomes" id="UP000195402"/>
    </source>
</evidence>
<organism evidence="1 2">
    <name type="scientific">Macleaya cordata</name>
    <name type="common">Five-seeded plume-poppy</name>
    <name type="synonym">Bocconia cordata</name>
    <dbReference type="NCBI Taxonomy" id="56857"/>
    <lineage>
        <taxon>Eukaryota</taxon>
        <taxon>Viridiplantae</taxon>
        <taxon>Streptophyta</taxon>
        <taxon>Embryophyta</taxon>
        <taxon>Tracheophyta</taxon>
        <taxon>Spermatophyta</taxon>
        <taxon>Magnoliopsida</taxon>
        <taxon>Ranunculales</taxon>
        <taxon>Papaveraceae</taxon>
        <taxon>Papaveroideae</taxon>
        <taxon>Macleaya</taxon>
    </lineage>
</organism>
<protein>
    <submittedName>
        <fullName evidence="1">Uncharacterized protein</fullName>
    </submittedName>
</protein>
<dbReference type="EMBL" id="MVGT01004392">
    <property type="protein sequence ID" value="OUZ99618.1"/>
    <property type="molecule type" value="Genomic_DNA"/>
</dbReference>
<accession>A0A200PN32</accession>
<reference evidence="1 2" key="1">
    <citation type="journal article" date="2017" name="Mol. Plant">
        <title>The Genome of Medicinal Plant Macleaya cordata Provides New Insights into Benzylisoquinoline Alkaloids Metabolism.</title>
        <authorList>
            <person name="Liu X."/>
            <person name="Liu Y."/>
            <person name="Huang P."/>
            <person name="Ma Y."/>
            <person name="Qing Z."/>
            <person name="Tang Q."/>
            <person name="Cao H."/>
            <person name="Cheng P."/>
            <person name="Zheng Y."/>
            <person name="Yuan Z."/>
            <person name="Zhou Y."/>
            <person name="Liu J."/>
            <person name="Tang Z."/>
            <person name="Zhuo Y."/>
            <person name="Zhang Y."/>
            <person name="Yu L."/>
            <person name="Huang J."/>
            <person name="Yang P."/>
            <person name="Peng Q."/>
            <person name="Zhang J."/>
            <person name="Jiang W."/>
            <person name="Zhang Z."/>
            <person name="Lin K."/>
            <person name="Ro D.K."/>
            <person name="Chen X."/>
            <person name="Xiong X."/>
            <person name="Shang Y."/>
            <person name="Huang S."/>
            <person name="Zeng J."/>
        </authorList>
    </citation>
    <scope>NUCLEOTIDE SEQUENCE [LARGE SCALE GENOMIC DNA]</scope>
    <source>
        <strain evidence="2">cv. BLH2017</strain>
        <tissue evidence="1">Root</tissue>
    </source>
</reference>
<keyword evidence="2" id="KW-1185">Reference proteome</keyword>
<evidence type="ECO:0000313" key="1">
    <source>
        <dbReference type="EMBL" id="OUZ99618.1"/>
    </source>
</evidence>
<dbReference type="InParanoid" id="A0A200PN32"/>
<dbReference type="AlphaFoldDB" id="A0A200PN32"/>
<comment type="caution">
    <text evidence="1">The sequence shown here is derived from an EMBL/GenBank/DDBJ whole genome shotgun (WGS) entry which is preliminary data.</text>
</comment>
<proteinExistence type="predicted"/>
<gene>
    <name evidence="1" type="ORF">BVC80_9061g45</name>
</gene>
<name>A0A200PN32_MACCD</name>
<sequence>MTSKAPSKSFEKARARFASSPSFSDYTTFVQYVSRNSPKYGIGKIEKLPDHMRYLPEPTERSKRRAIEGYVPPEEIEESNPPISGVLRVESDDSTPEGYKVYYADGTPCRFTTLKKKKKKKEYSGKVKP</sequence>